<gene>
    <name evidence="2" type="ORF">Pfra01_002213100</name>
</gene>
<organism evidence="2 3">
    <name type="scientific">Phytophthora fragariaefolia</name>
    <dbReference type="NCBI Taxonomy" id="1490495"/>
    <lineage>
        <taxon>Eukaryota</taxon>
        <taxon>Sar</taxon>
        <taxon>Stramenopiles</taxon>
        <taxon>Oomycota</taxon>
        <taxon>Peronosporomycetes</taxon>
        <taxon>Peronosporales</taxon>
        <taxon>Peronosporaceae</taxon>
        <taxon>Phytophthora</taxon>
    </lineage>
</organism>
<evidence type="ECO:0000313" key="3">
    <source>
        <dbReference type="Proteomes" id="UP001165121"/>
    </source>
</evidence>
<dbReference type="PROSITE" id="PS50013">
    <property type="entry name" value="CHROMO_2"/>
    <property type="match status" value="1"/>
</dbReference>
<keyword evidence="3" id="KW-1185">Reference proteome</keyword>
<name>A0A9W7D2C6_9STRA</name>
<accession>A0A9W7D2C6</accession>
<reference evidence="2" key="1">
    <citation type="submission" date="2023-04" db="EMBL/GenBank/DDBJ databases">
        <title>Phytophthora fragariaefolia NBRC 109709.</title>
        <authorList>
            <person name="Ichikawa N."/>
            <person name="Sato H."/>
            <person name="Tonouchi N."/>
        </authorList>
    </citation>
    <scope>NUCLEOTIDE SEQUENCE</scope>
    <source>
        <strain evidence="2">NBRC 109709</strain>
    </source>
</reference>
<protein>
    <submittedName>
        <fullName evidence="2">Unnamed protein product</fullName>
    </submittedName>
</protein>
<dbReference type="OrthoDB" id="119256at2759"/>
<comment type="caution">
    <text evidence="2">The sequence shown here is derived from an EMBL/GenBank/DDBJ whole genome shotgun (WGS) entry which is preliminary data.</text>
</comment>
<dbReference type="EMBL" id="BSXT01003286">
    <property type="protein sequence ID" value="GMF53488.1"/>
    <property type="molecule type" value="Genomic_DNA"/>
</dbReference>
<proteinExistence type="predicted"/>
<sequence length="216" mass="26014">MGGIQDPRSTLEATIPIGCTRTQDRDPRRWRYLIQKHYIQARRQVNDRLKDVIVDRAERHNEGVRSHSIKTGSQVWLYLDRVKEGYARKLAHLWYGPFRVTEKINEYPLKLEIDGTEYHLFPIADRLEFDETPLPEDSWTPNLSTNEYEVERFADMRTERRTRYGRTYREFQVYWKGYEEPSWVDEAELNCGTLQHEFLRNRANRNRFSAMQSHEE</sequence>
<dbReference type="InterPro" id="IPR000953">
    <property type="entry name" value="Chromo/chromo_shadow_dom"/>
</dbReference>
<evidence type="ECO:0000313" key="2">
    <source>
        <dbReference type="EMBL" id="GMF53488.1"/>
    </source>
</evidence>
<dbReference type="Gene3D" id="2.40.50.40">
    <property type="match status" value="1"/>
</dbReference>
<evidence type="ECO:0000259" key="1">
    <source>
        <dbReference type="PROSITE" id="PS50013"/>
    </source>
</evidence>
<dbReference type="Proteomes" id="UP001165121">
    <property type="component" value="Unassembled WGS sequence"/>
</dbReference>
<feature type="domain" description="Chromo" evidence="1">
    <location>
        <begin position="148"/>
        <end position="210"/>
    </location>
</feature>
<dbReference type="SUPFAM" id="SSF54160">
    <property type="entry name" value="Chromo domain-like"/>
    <property type="match status" value="1"/>
</dbReference>
<dbReference type="AlphaFoldDB" id="A0A9W7D2C6"/>
<dbReference type="InterPro" id="IPR016197">
    <property type="entry name" value="Chromo-like_dom_sf"/>
</dbReference>